<dbReference type="Gene3D" id="2.60.40.10">
    <property type="entry name" value="Immunoglobulins"/>
    <property type="match status" value="1"/>
</dbReference>
<dbReference type="SUPFAM" id="SSF51445">
    <property type="entry name" value="(Trans)glycosidases"/>
    <property type="match status" value="1"/>
</dbReference>
<keyword evidence="2" id="KW-0378">Hydrolase</keyword>
<evidence type="ECO:0000313" key="7">
    <source>
        <dbReference type="Proteomes" id="UP000053372"/>
    </source>
</evidence>
<dbReference type="InterPro" id="IPR013783">
    <property type="entry name" value="Ig-like_fold"/>
</dbReference>
<evidence type="ECO:0000256" key="4">
    <source>
        <dbReference type="ARBA" id="ARBA00023295"/>
    </source>
</evidence>
<comment type="similarity">
    <text evidence="1">Belongs to the glycosyl hydrolase 13 family.</text>
</comment>
<protein>
    <submittedName>
        <fullName evidence="6">Glycogen debranching protein</fullName>
    </submittedName>
</protein>
<feature type="domain" description="Glycosyl hydrolase family 13 catalytic" evidence="5">
    <location>
        <begin position="170"/>
        <end position="581"/>
    </location>
</feature>
<dbReference type="CDD" id="cd11326">
    <property type="entry name" value="AmyAc_Glg_debranch"/>
    <property type="match status" value="1"/>
</dbReference>
<reference evidence="6 7" key="1">
    <citation type="journal article" date="2015" name="Genome Announc.">
        <title>Draft Genome of the Euendolithic (true boring) Cyanobacterium Mastigocoleus testarum strain BC008.</title>
        <authorList>
            <person name="Guida B.S."/>
            <person name="Garcia-Pichel F."/>
        </authorList>
    </citation>
    <scope>NUCLEOTIDE SEQUENCE [LARGE SCALE GENOMIC DNA]</scope>
    <source>
        <strain evidence="6 7">BC008</strain>
    </source>
</reference>
<accession>A0A0V7ZMP3</accession>
<keyword evidence="4" id="KW-0326">Glycosidase</keyword>
<dbReference type="Gene3D" id="3.20.20.80">
    <property type="entry name" value="Glycosidases"/>
    <property type="match status" value="1"/>
</dbReference>
<dbReference type="Pfam" id="PF00128">
    <property type="entry name" value="Alpha-amylase"/>
    <property type="match status" value="2"/>
</dbReference>
<dbReference type="Proteomes" id="UP000053372">
    <property type="component" value="Unassembled WGS sequence"/>
</dbReference>
<dbReference type="RefSeq" id="WP_027844031.1">
    <property type="nucleotide sequence ID" value="NZ_LMTZ01000105.1"/>
</dbReference>
<evidence type="ECO:0000259" key="5">
    <source>
        <dbReference type="SMART" id="SM00642"/>
    </source>
</evidence>
<gene>
    <name evidence="6" type="ORF">BC008_22365</name>
</gene>
<evidence type="ECO:0000256" key="3">
    <source>
        <dbReference type="ARBA" id="ARBA00022946"/>
    </source>
</evidence>
<dbReference type="InterPro" id="IPR044505">
    <property type="entry name" value="GlgX_Isoamylase_N_E_set"/>
</dbReference>
<name>A0A0V7ZMP3_9CYAN</name>
<dbReference type="InterPro" id="IPR048650">
    <property type="entry name" value="ISOA1-3-like_C"/>
</dbReference>
<dbReference type="InterPro" id="IPR017853">
    <property type="entry name" value="GH"/>
</dbReference>
<dbReference type="EMBL" id="LMTZ01000105">
    <property type="protein sequence ID" value="KST65723.1"/>
    <property type="molecule type" value="Genomic_DNA"/>
</dbReference>
<dbReference type="GO" id="GO:0004135">
    <property type="term" value="F:amylo-alpha-1,6-glucosidase activity"/>
    <property type="evidence" value="ECO:0007669"/>
    <property type="project" value="InterPro"/>
</dbReference>
<dbReference type="SMART" id="SM00642">
    <property type="entry name" value="Aamy"/>
    <property type="match status" value="1"/>
</dbReference>
<dbReference type="InterPro" id="IPR011837">
    <property type="entry name" value="Glycogen_debranch_GlgX"/>
</dbReference>
<dbReference type="Pfam" id="PF02922">
    <property type="entry name" value="CBM_48"/>
    <property type="match status" value="1"/>
</dbReference>
<dbReference type="GO" id="GO:0005980">
    <property type="term" value="P:glycogen catabolic process"/>
    <property type="evidence" value="ECO:0007669"/>
    <property type="project" value="InterPro"/>
</dbReference>
<dbReference type="CDD" id="cd02856">
    <property type="entry name" value="E_set_GDE_Isoamylase_N"/>
    <property type="match status" value="1"/>
</dbReference>
<comment type="caution">
    <text evidence="6">The sequence shown here is derived from an EMBL/GenBank/DDBJ whole genome shotgun (WGS) entry which is preliminary data.</text>
</comment>
<dbReference type="InterPro" id="IPR014756">
    <property type="entry name" value="Ig_E-set"/>
</dbReference>
<evidence type="ECO:0000256" key="1">
    <source>
        <dbReference type="ARBA" id="ARBA00008061"/>
    </source>
</evidence>
<evidence type="ECO:0000256" key="2">
    <source>
        <dbReference type="ARBA" id="ARBA00022801"/>
    </source>
</evidence>
<proteinExistence type="inferred from homology"/>
<dbReference type="GO" id="GO:0019156">
    <property type="term" value="F:isoamylase activity"/>
    <property type="evidence" value="ECO:0007669"/>
    <property type="project" value="UniProtKB-ARBA"/>
</dbReference>
<dbReference type="SUPFAM" id="SSF81296">
    <property type="entry name" value="E set domains"/>
    <property type="match status" value="1"/>
</dbReference>
<dbReference type="SUPFAM" id="SSF51011">
    <property type="entry name" value="Glycosyl hydrolase domain"/>
    <property type="match status" value="1"/>
</dbReference>
<keyword evidence="3" id="KW-0809">Transit peptide</keyword>
<sequence length="702" mass="79518">MISTTPQTKSFATIYQVEAGRTHPLGATPNKDGVNFSLFSENATSVDLLLFNKYDDPEPIQIIQLDPKINKSFHIWHVYVRGLKHGAAYAYRVGGPQELHERGDRFNKNKVLIDPYAHSISDALWNRIDAIGKQDNLATSMRSVVVDLSDYDWEGDEPLRRSISSSIIYEVHIRGFTISPTSSCKYPGTFTGVTEKIPYLQELGVTAVELLPVFDFDNKDIIRTVDGKPLKNYWGYDPHSFFAPEASYCYAPEQKSPIREFRDMVKALHKAGIEVILDVVFNHTSEGNHNGPIINFKGIDNSIYYHLVPSDQQYYMDYSGCGNTFNCNHPMVDKLIVECLEFWVKEMHVDGFRFDEGSILARDQNGVPMKNPPVIWHIETSETLADTKLIAEAWDAGGLYHVGSYPGYRCAEWNGLFRDHIRRFVKGEAGLVGAVASRLAGSADIYEKQGRLPLNSVNFVTCHDGFTLYDLVAYNYKHNEANGEGNRDGIDDNLSWNCGVEGETDNPEIQALRKKQIKNFATILLLSQGIPMILAGDEVGRTQKGNNNAYCQDNEISWFDWSLLKKNADIFRFFKMMIAFRKRYGGLCRRGFFNGEINERGLADISWHGSKLFSPGWDDPNGLVLAYTLGGFDGEADIHVMLNMYWESLEFEIPQIEGRNWYKVIDTSEISPKDILEPCTEVLIAKQNHLVRDRSIVVLISQ</sequence>
<keyword evidence="7" id="KW-1185">Reference proteome</keyword>
<dbReference type="InterPro" id="IPR006047">
    <property type="entry name" value="GH13_cat_dom"/>
</dbReference>
<dbReference type="AlphaFoldDB" id="A0A0V7ZMP3"/>
<evidence type="ECO:0000313" key="6">
    <source>
        <dbReference type="EMBL" id="KST65723.1"/>
    </source>
</evidence>
<dbReference type="Pfam" id="PF21156">
    <property type="entry name" value="ISOA1-3_C"/>
    <property type="match status" value="1"/>
</dbReference>
<organism evidence="6 7">
    <name type="scientific">Mastigocoleus testarum BC008</name>
    <dbReference type="NCBI Taxonomy" id="371196"/>
    <lineage>
        <taxon>Bacteria</taxon>
        <taxon>Bacillati</taxon>
        <taxon>Cyanobacteriota</taxon>
        <taxon>Cyanophyceae</taxon>
        <taxon>Nostocales</taxon>
        <taxon>Hapalosiphonaceae</taxon>
        <taxon>Mastigocoleus</taxon>
    </lineage>
</organism>
<dbReference type="Gene3D" id="2.60.40.1180">
    <property type="entry name" value="Golgi alpha-mannosidase II"/>
    <property type="match status" value="1"/>
</dbReference>
<dbReference type="NCBIfam" id="TIGR02100">
    <property type="entry name" value="glgX_debranch"/>
    <property type="match status" value="1"/>
</dbReference>
<dbReference type="InterPro" id="IPR013780">
    <property type="entry name" value="Glyco_hydro_b"/>
</dbReference>
<dbReference type="PANTHER" id="PTHR43002">
    <property type="entry name" value="GLYCOGEN DEBRANCHING ENZYME"/>
    <property type="match status" value="1"/>
</dbReference>
<dbReference type="OrthoDB" id="434929at2"/>
<dbReference type="InterPro" id="IPR004193">
    <property type="entry name" value="Glyco_hydro_13_N"/>
</dbReference>